<gene>
    <name evidence="2" type="ORF">H9742_13115</name>
</gene>
<feature type="transmembrane region" description="Helical" evidence="1">
    <location>
        <begin position="144"/>
        <end position="168"/>
    </location>
</feature>
<feature type="transmembrane region" description="Helical" evidence="1">
    <location>
        <begin position="174"/>
        <end position="193"/>
    </location>
</feature>
<feature type="transmembrane region" description="Helical" evidence="1">
    <location>
        <begin position="301"/>
        <end position="321"/>
    </location>
</feature>
<organism evidence="2 3">
    <name type="scientific">Candidatus Acetatifactor stercoripullorum</name>
    <dbReference type="NCBI Taxonomy" id="2838414"/>
    <lineage>
        <taxon>Bacteria</taxon>
        <taxon>Bacillati</taxon>
        <taxon>Bacillota</taxon>
        <taxon>Clostridia</taxon>
        <taxon>Lachnospirales</taxon>
        <taxon>Lachnospiraceae</taxon>
        <taxon>Acetatifactor</taxon>
    </lineage>
</organism>
<accession>A0A9D1R7L4</accession>
<dbReference type="Proteomes" id="UP000824265">
    <property type="component" value="Unassembled WGS sequence"/>
</dbReference>
<comment type="caution">
    <text evidence="2">The sequence shown here is derived from an EMBL/GenBank/DDBJ whole genome shotgun (WGS) entry which is preliminary data.</text>
</comment>
<feature type="transmembrane region" description="Helical" evidence="1">
    <location>
        <begin position="328"/>
        <end position="347"/>
    </location>
</feature>
<feature type="transmembrane region" description="Helical" evidence="1">
    <location>
        <begin position="367"/>
        <end position="388"/>
    </location>
</feature>
<dbReference type="AlphaFoldDB" id="A0A9D1R7L4"/>
<evidence type="ECO:0000256" key="1">
    <source>
        <dbReference type="SAM" id="Phobius"/>
    </source>
</evidence>
<proteinExistence type="predicted"/>
<keyword evidence="1" id="KW-1133">Transmembrane helix</keyword>
<feature type="transmembrane region" description="Helical" evidence="1">
    <location>
        <begin position="200"/>
        <end position="216"/>
    </location>
</feature>
<dbReference type="Pfam" id="PF19528">
    <property type="entry name" value="DUF6056"/>
    <property type="match status" value="1"/>
</dbReference>
<reference evidence="2" key="2">
    <citation type="submission" date="2021-04" db="EMBL/GenBank/DDBJ databases">
        <authorList>
            <person name="Gilroy R."/>
        </authorList>
    </citation>
    <scope>NUCLEOTIDE SEQUENCE</scope>
    <source>
        <strain evidence="2">CHK195-6426</strain>
    </source>
</reference>
<keyword evidence="1" id="KW-0472">Membrane</keyword>
<evidence type="ECO:0000313" key="3">
    <source>
        <dbReference type="Proteomes" id="UP000824265"/>
    </source>
</evidence>
<reference evidence="2" key="1">
    <citation type="journal article" date="2021" name="PeerJ">
        <title>Extensive microbial diversity within the chicken gut microbiome revealed by metagenomics and culture.</title>
        <authorList>
            <person name="Gilroy R."/>
            <person name="Ravi A."/>
            <person name="Getino M."/>
            <person name="Pursley I."/>
            <person name="Horton D.L."/>
            <person name="Alikhan N.F."/>
            <person name="Baker D."/>
            <person name="Gharbi K."/>
            <person name="Hall N."/>
            <person name="Watson M."/>
            <person name="Adriaenssens E.M."/>
            <person name="Foster-Nyarko E."/>
            <person name="Jarju S."/>
            <person name="Secka A."/>
            <person name="Antonio M."/>
            <person name="Oren A."/>
            <person name="Chaudhuri R.R."/>
            <person name="La Ragione R."/>
            <person name="Hildebrand F."/>
            <person name="Pallen M.J."/>
        </authorList>
    </citation>
    <scope>NUCLEOTIDE SEQUENCE</scope>
    <source>
        <strain evidence="2">CHK195-6426</strain>
    </source>
</reference>
<keyword evidence="1" id="KW-0812">Transmembrane</keyword>
<feature type="transmembrane region" description="Helical" evidence="1">
    <location>
        <begin position="400"/>
        <end position="418"/>
    </location>
</feature>
<dbReference type="InterPro" id="IPR045691">
    <property type="entry name" value="DUF6056"/>
</dbReference>
<evidence type="ECO:0000313" key="2">
    <source>
        <dbReference type="EMBL" id="HIW82435.1"/>
    </source>
</evidence>
<name>A0A9D1R7L4_9FIRM</name>
<sequence>MTDMGNFSKKLKKIFFWKPSVRLTAVFALLALALLLVPLVRISFYAVPWYDDYNYGSFAKAWMEMTDSPWGALKGALSCVKTQWYAWQGTYSSIFFMTLMPGIWGEDKYFLGPLFLFALLLTGIFVLVKVLVMDVARGDGASCVVLQSVTAAVVIVLIYSSQAGFFWYNAGIHYVGMHAFCLLFTACVIKLLLVSGRLKRIALVILSMLLALLVAGSNYVTALQGGLLLLSVGAAGIFWYKKPKRTLLLLPAVCVYAVGFYKNAAAPGNQVRARSYVGWGLSPLSAVWHSFLEAFGHMWEFTGFITLAVMVLLLPVIWQMVKKCRISFHLPGLVAVWSLCLYATGFTSSLYSLGHAGLSRTLNAVKITWQLLLILNEVYILGWLSGCLEKRKKGFGSLPCWWFYPILGAVMLAIFSVSPNQAGNYSSFGAYYYVHTGEAYNFYQEYLKRVEILKSSEPDVVLSPYHYRPWLLCMGDLSDDPDNEANRAVANWYGKSSVVVKDTKGASAWNRMLP</sequence>
<dbReference type="EMBL" id="DXGH01000072">
    <property type="protein sequence ID" value="HIW82435.1"/>
    <property type="molecule type" value="Genomic_DNA"/>
</dbReference>
<feature type="transmembrane region" description="Helical" evidence="1">
    <location>
        <begin position="247"/>
        <end position="264"/>
    </location>
</feature>
<feature type="transmembrane region" description="Helical" evidence="1">
    <location>
        <begin position="109"/>
        <end position="132"/>
    </location>
</feature>
<protein>
    <submittedName>
        <fullName evidence="2">Uncharacterized protein</fullName>
    </submittedName>
</protein>